<evidence type="ECO:0000259" key="2">
    <source>
        <dbReference type="Pfam" id="PF13439"/>
    </source>
</evidence>
<dbReference type="CDD" id="cd03801">
    <property type="entry name" value="GT4_PimA-like"/>
    <property type="match status" value="1"/>
</dbReference>
<name>A0A371ATC8_9FIRM</name>
<evidence type="ECO:0000313" key="3">
    <source>
        <dbReference type="EMBL" id="RDU22802.1"/>
    </source>
</evidence>
<dbReference type="InterPro" id="IPR028098">
    <property type="entry name" value="Glyco_trans_4-like_N"/>
</dbReference>
<keyword evidence="4" id="KW-1185">Reference proteome</keyword>
<comment type="caution">
    <text evidence="3">The sequence shown here is derived from an EMBL/GenBank/DDBJ whole genome shotgun (WGS) entry which is preliminary data.</text>
</comment>
<dbReference type="Gene3D" id="3.40.50.2000">
    <property type="entry name" value="Glycogen Phosphorylase B"/>
    <property type="match status" value="2"/>
</dbReference>
<evidence type="ECO:0000259" key="1">
    <source>
        <dbReference type="Pfam" id="PF00534"/>
    </source>
</evidence>
<feature type="domain" description="Glycosyltransferase subfamily 4-like N-terminal" evidence="2">
    <location>
        <begin position="22"/>
        <end position="170"/>
    </location>
</feature>
<dbReference type="PANTHER" id="PTHR45947:SF13">
    <property type="entry name" value="TRANSFERASE"/>
    <property type="match status" value="1"/>
</dbReference>
<keyword evidence="3" id="KW-0808">Transferase</keyword>
<dbReference type="Pfam" id="PF00534">
    <property type="entry name" value="Glycos_transf_1"/>
    <property type="match status" value="1"/>
</dbReference>
<evidence type="ECO:0000313" key="4">
    <source>
        <dbReference type="Proteomes" id="UP000255036"/>
    </source>
</evidence>
<gene>
    <name evidence="3" type="ORF">DWV06_12705</name>
</gene>
<dbReference type="EMBL" id="QRCT01000045">
    <property type="protein sequence ID" value="RDU22802.1"/>
    <property type="molecule type" value="Genomic_DNA"/>
</dbReference>
<feature type="domain" description="Glycosyl transferase family 1" evidence="1">
    <location>
        <begin position="205"/>
        <end position="368"/>
    </location>
</feature>
<dbReference type="AlphaFoldDB" id="A0A371ATC8"/>
<proteinExistence type="predicted"/>
<dbReference type="OrthoDB" id="1669125at2"/>
<dbReference type="Proteomes" id="UP000255036">
    <property type="component" value="Unassembled WGS sequence"/>
</dbReference>
<dbReference type="InterPro" id="IPR001296">
    <property type="entry name" value="Glyco_trans_1"/>
</dbReference>
<sequence length="396" mass="45748">MVILFVTRWYVEKRRNKLINLSGMPTYIYRITKALKERGHEPIVVAASTKTRKEILEGIEVHYVKYKEIQTGSEVLNLGLNDILRDLKLHCEVKKVAKKKKIDLIQYAGCTGTGLFHSNQTPGILRLSTYSKVYNIFENKNQSLGVRFESFLERMASRKMDGIIAPSYAMGVPFGKDTHRNVQIIETPFFNEVKENDLSVYKKRLEDKKYFLYFGNITPNKGVFTIAGTFSELFGKYPDYYFVFIGTDYFYKNKRCSVLMREAAGRYANQILYLSPLEHKQLYPIIEKAELVVLPSLMENFSNACMEAMYFNGLVAATAGTSFEQLIKEEETGFLSIPGNSESLYKAIEKAMNLQEEKKEQIRLAAKKRVEQLRPEIAVARLENYYNYILKKRSTK</sequence>
<dbReference type="SUPFAM" id="SSF53756">
    <property type="entry name" value="UDP-Glycosyltransferase/glycogen phosphorylase"/>
    <property type="match status" value="1"/>
</dbReference>
<dbReference type="Pfam" id="PF13439">
    <property type="entry name" value="Glyco_transf_4"/>
    <property type="match status" value="1"/>
</dbReference>
<dbReference type="GO" id="GO:0016757">
    <property type="term" value="F:glycosyltransferase activity"/>
    <property type="evidence" value="ECO:0007669"/>
    <property type="project" value="InterPro"/>
</dbReference>
<dbReference type="InterPro" id="IPR050194">
    <property type="entry name" value="Glycosyltransferase_grp1"/>
</dbReference>
<dbReference type="PANTHER" id="PTHR45947">
    <property type="entry name" value="SULFOQUINOVOSYL TRANSFERASE SQD2"/>
    <property type="match status" value="1"/>
</dbReference>
<reference evidence="3 4" key="1">
    <citation type="submission" date="2018-07" db="EMBL/GenBank/DDBJ databases">
        <title>Anaerosacharophilus polymeroproducens gen. nov. sp. nov., an anaerobic bacterium isolated from salt field.</title>
        <authorList>
            <person name="Kim W."/>
            <person name="Yang S.-H."/>
            <person name="Oh J."/>
            <person name="Lee J.-H."/>
            <person name="Kwon K.K."/>
        </authorList>
    </citation>
    <scope>NUCLEOTIDE SEQUENCE [LARGE SCALE GENOMIC DNA]</scope>
    <source>
        <strain evidence="3 4">MCWD5</strain>
    </source>
</reference>
<dbReference type="RefSeq" id="WP_115482564.1">
    <property type="nucleotide sequence ID" value="NZ_QRCT01000045.1"/>
</dbReference>
<organism evidence="3 4">
    <name type="scientific">Anaerosacchariphilus polymeriproducens</name>
    <dbReference type="NCBI Taxonomy" id="1812858"/>
    <lineage>
        <taxon>Bacteria</taxon>
        <taxon>Bacillati</taxon>
        <taxon>Bacillota</taxon>
        <taxon>Clostridia</taxon>
        <taxon>Lachnospirales</taxon>
        <taxon>Lachnospiraceae</taxon>
        <taxon>Anaerosacchariphilus</taxon>
    </lineage>
</organism>
<accession>A0A371ATC8</accession>
<protein>
    <submittedName>
        <fullName evidence="3">Glycosyltransferase</fullName>
    </submittedName>
</protein>